<keyword evidence="1" id="KW-0812">Transmembrane</keyword>
<comment type="caution">
    <text evidence="2">The sequence shown here is derived from an EMBL/GenBank/DDBJ whole genome shotgun (WGS) entry which is preliminary data.</text>
</comment>
<keyword evidence="1" id="KW-1133">Transmembrane helix</keyword>
<accession>A0A8J7I7E8</accession>
<keyword evidence="1" id="KW-0472">Membrane</keyword>
<dbReference type="EMBL" id="JAECZA010000022">
    <property type="protein sequence ID" value="MBH8572987.1"/>
    <property type="molecule type" value="Genomic_DNA"/>
</dbReference>
<name>A0A8J7I7E8_9NOST</name>
<feature type="transmembrane region" description="Helical" evidence="1">
    <location>
        <begin position="21"/>
        <end position="44"/>
    </location>
</feature>
<organism evidence="2 3">
    <name type="scientific">Dendronalium phyllosphericum CENA369</name>
    <dbReference type="NCBI Taxonomy" id="1725256"/>
    <lineage>
        <taxon>Bacteria</taxon>
        <taxon>Bacillati</taxon>
        <taxon>Cyanobacteriota</taxon>
        <taxon>Cyanophyceae</taxon>
        <taxon>Nostocales</taxon>
        <taxon>Nostocaceae</taxon>
        <taxon>Dendronalium</taxon>
        <taxon>Dendronalium phyllosphericum</taxon>
    </lineage>
</organism>
<gene>
    <name evidence="2" type="ORF">I8752_08130</name>
</gene>
<keyword evidence="3" id="KW-1185">Reference proteome</keyword>
<evidence type="ECO:0000313" key="2">
    <source>
        <dbReference type="EMBL" id="MBH8572987.1"/>
    </source>
</evidence>
<protein>
    <submittedName>
        <fullName evidence="2">Uncharacterized protein</fullName>
    </submittedName>
</protein>
<proteinExistence type="predicted"/>
<reference evidence="2 3" key="1">
    <citation type="journal article" date="2021" name="Int. J. Syst. Evol. Microbiol.">
        <title>Amazonocrinis nigriterrae gen. nov., sp. nov., Atlanticothrix silvestris gen. nov., sp. nov. and Dendronalium phyllosphericum gen. nov., sp. nov., nostocacean cyanobacteria from Brazilian environments.</title>
        <authorList>
            <person name="Alvarenga D.O."/>
            <person name="Andreote A.P.D."/>
            <person name="Branco L.H.Z."/>
            <person name="Delbaje E."/>
            <person name="Cruz R.B."/>
            <person name="Varani A.M."/>
            <person name="Fiore M.F."/>
        </authorList>
    </citation>
    <scope>NUCLEOTIDE SEQUENCE [LARGE SCALE GENOMIC DNA]</scope>
    <source>
        <strain evidence="2 3">CENA369</strain>
    </source>
</reference>
<dbReference type="Proteomes" id="UP000662314">
    <property type="component" value="Unassembled WGS sequence"/>
</dbReference>
<evidence type="ECO:0000313" key="3">
    <source>
        <dbReference type="Proteomes" id="UP000662314"/>
    </source>
</evidence>
<sequence>MIEADLSKAAKNNTKQQFADIPLVAVFLAPVCFMIVWAVVVLIVSQVRKVVEVKNAIVTINNLKQHPCKNCQFFNDNNYLKCTVHPDTALTKEALNCSDYLSQ</sequence>
<evidence type="ECO:0000256" key="1">
    <source>
        <dbReference type="SAM" id="Phobius"/>
    </source>
</evidence>
<dbReference type="RefSeq" id="WP_214431810.1">
    <property type="nucleotide sequence ID" value="NZ_CAWPUQ010000117.1"/>
</dbReference>
<dbReference type="AlphaFoldDB" id="A0A8J7I7E8"/>